<dbReference type="Proteomes" id="UP000799750">
    <property type="component" value="Unassembled WGS sequence"/>
</dbReference>
<reference evidence="4" key="1">
    <citation type="journal article" date="2020" name="Stud. Mycol.">
        <title>101 Dothideomycetes genomes: a test case for predicting lifestyles and emergence of pathogens.</title>
        <authorList>
            <person name="Haridas S."/>
            <person name="Albert R."/>
            <person name="Binder M."/>
            <person name="Bloem J."/>
            <person name="Labutti K."/>
            <person name="Salamov A."/>
            <person name="Andreopoulos B."/>
            <person name="Baker S."/>
            <person name="Barry K."/>
            <person name="Bills G."/>
            <person name="Bluhm B."/>
            <person name="Cannon C."/>
            <person name="Castanera R."/>
            <person name="Culley D."/>
            <person name="Daum C."/>
            <person name="Ezra D."/>
            <person name="Gonzalez J."/>
            <person name="Henrissat B."/>
            <person name="Kuo A."/>
            <person name="Liang C."/>
            <person name="Lipzen A."/>
            <person name="Lutzoni F."/>
            <person name="Magnuson J."/>
            <person name="Mondo S."/>
            <person name="Nolan M."/>
            <person name="Ohm R."/>
            <person name="Pangilinan J."/>
            <person name="Park H.-J."/>
            <person name="Ramirez L."/>
            <person name="Alfaro M."/>
            <person name="Sun H."/>
            <person name="Tritt A."/>
            <person name="Yoshinaga Y."/>
            <person name="Zwiers L.-H."/>
            <person name="Turgeon B."/>
            <person name="Goodwin S."/>
            <person name="Spatafora J."/>
            <person name="Crous P."/>
            <person name="Grigoriev I."/>
        </authorList>
    </citation>
    <scope>NUCLEOTIDE SEQUENCE</scope>
    <source>
        <strain evidence="4">CBS 269.34</strain>
    </source>
</reference>
<dbReference type="SUPFAM" id="SSF49899">
    <property type="entry name" value="Concanavalin A-like lectins/glucanases"/>
    <property type="match status" value="1"/>
</dbReference>
<feature type="chain" id="PRO_5025426944" evidence="3">
    <location>
        <begin position="26"/>
        <end position="243"/>
    </location>
</feature>
<evidence type="ECO:0000256" key="1">
    <source>
        <dbReference type="ARBA" id="ARBA00005519"/>
    </source>
</evidence>
<keyword evidence="2" id="KW-0624">Polysaccharide degradation</keyword>
<evidence type="ECO:0000313" key="4">
    <source>
        <dbReference type="EMBL" id="KAF2498283.1"/>
    </source>
</evidence>
<protein>
    <submittedName>
        <fullName evidence="4">Concanavalin A-like lectin/glucanase</fullName>
    </submittedName>
</protein>
<dbReference type="OrthoDB" id="89349at2759"/>
<dbReference type="GO" id="GO:0000272">
    <property type="term" value="P:polysaccharide catabolic process"/>
    <property type="evidence" value="ECO:0007669"/>
    <property type="project" value="UniProtKB-KW"/>
</dbReference>
<sequence>MAWPETLLWQMGAVFLAPYPAGVNAQSLFNHGDFIKREVKETVLLCGHYIQCMESGAVGWAVCDSRSPHVFYFLQKVGNNGTTFEATWKWETDPSNVHSYPRVKFNTPLLPVQLSNLSSLLVETHWSMSPATSLNLGNDLNGLSKINMIANVAIDMFADADPKKAQSETEAAFEIMLWLGSFGNPQPLGFRDGSGLFNQTLGNLQFKLFTGHNPARGHDVFSWMAPSNVTDFNEDISPLIQAL</sequence>
<dbReference type="PANTHER" id="PTHR34002:SF11">
    <property type="entry name" value="CONCANAVALIN A-LIKE LECTIN_GLUCANASE"/>
    <property type="match status" value="1"/>
</dbReference>
<dbReference type="GO" id="GO:0008810">
    <property type="term" value="F:cellulase activity"/>
    <property type="evidence" value="ECO:0007669"/>
    <property type="project" value="InterPro"/>
</dbReference>
<evidence type="ECO:0000256" key="2">
    <source>
        <dbReference type="RuleBase" id="RU361163"/>
    </source>
</evidence>
<dbReference type="GO" id="GO:0030246">
    <property type="term" value="F:carbohydrate binding"/>
    <property type="evidence" value="ECO:0007669"/>
    <property type="project" value="UniProtKB-KW"/>
</dbReference>
<accession>A0A6A6R3D3</accession>
<gene>
    <name evidence="4" type="ORF">BU16DRAFT_558356</name>
</gene>
<name>A0A6A6R3D3_9PEZI</name>
<dbReference type="Gene3D" id="2.60.120.180">
    <property type="match status" value="1"/>
</dbReference>
<keyword evidence="2" id="KW-0119">Carbohydrate metabolism</keyword>
<keyword evidence="2" id="KW-0378">Hydrolase</keyword>
<keyword evidence="4" id="KW-0430">Lectin</keyword>
<evidence type="ECO:0000256" key="3">
    <source>
        <dbReference type="SAM" id="SignalP"/>
    </source>
</evidence>
<dbReference type="InterPro" id="IPR013319">
    <property type="entry name" value="GH11/12"/>
</dbReference>
<dbReference type="EMBL" id="MU004185">
    <property type="protein sequence ID" value="KAF2498283.1"/>
    <property type="molecule type" value="Genomic_DNA"/>
</dbReference>
<proteinExistence type="inferred from homology"/>
<evidence type="ECO:0000313" key="5">
    <source>
        <dbReference type="Proteomes" id="UP000799750"/>
    </source>
</evidence>
<feature type="signal peptide" evidence="3">
    <location>
        <begin position="1"/>
        <end position="25"/>
    </location>
</feature>
<dbReference type="Pfam" id="PF01670">
    <property type="entry name" value="Glyco_hydro_12"/>
    <property type="match status" value="1"/>
</dbReference>
<dbReference type="InterPro" id="IPR002594">
    <property type="entry name" value="GH12"/>
</dbReference>
<comment type="similarity">
    <text evidence="1 2">Belongs to the glycosyl hydrolase 12 (cellulase H) family.</text>
</comment>
<keyword evidence="5" id="KW-1185">Reference proteome</keyword>
<dbReference type="InterPro" id="IPR013320">
    <property type="entry name" value="ConA-like_dom_sf"/>
</dbReference>
<dbReference type="AlphaFoldDB" id="A0A6A6R3D3"/>
<organism evidence="4 5">
    <name type="scientific">Lophium mytilinum</name>
    <dbReference type="NCBI Taxonomy" id="390894"/>
    <lineage>
        <taxon>Eukaryota</taxon>
        <taxon>Fungi</taxon>
        <taxon>Dikarya</taxon>
        <taxon>Ascomycota</taxon>
        <taxon>Pezizomycotina</taxon>
        <taxon>Dothideomycetes</taxon>
        <taxon>Pleosporomycetidae</taxon>
        <taxon>Mytilinidiales</taxon>
        <taxon>Mytilinidiaceae</taxon>
        <taxon>Lophium</taxon>
    </lineage>
</organism>
<keyword evidence="3" id="KW-0732">Signal</keyword>
<dbReference type="PANTHER" id="PTHR34002">
    <property type="entry name" value="BLR1656 PROTEIN"/>
    <property type="match status" value="1"/>
</dbReference>
<keyword evidence="2" id="KW-0326">Glycosidase</keyword>